<dbReference type="Pfam" id="PF25231">
    <property type="entry name" value="DUF7847"/>
    <property type="match status" value="1"/>
</dbReference>
<feature type="transmembrane region" description="Helical" evidence="1">
    <location>
        <begin position="156"/>
        <end position="183"/>
    </location>
</feature>
<keyword evidence="1" id="KW-0472">Membrane</keyword>
<keyword evidence="1" id="KW-0812">Transmembrane</keyword>
<feature type="transmembrane region" description="Helical" evidence="1">
    <location>
        <begin position="52"/>
        <end position="71"/>
    </location>
</feature>
<keyword evidence="1" id="KW-1133">Transmembrane helix</keyword>
<reference evidence="3" key="1">
    <citation type="submission" date="2021-02" db="EMBL/GenBank/DDBJ databases">
        <title>The CRISPR/cas machinery reduction and long-range gene transfer in the hot spring cyanobacterium Synechococcus.</title>
        <authorList>
            <person name="Dvorak P."/>
            <person name="Jahodarova E."/>
            <person name="Hasler P."/>
            <person name="Poulickova A."/>
        </authorList>
    </citation>
    <scope>NUCLEOTIDE SEQUENCE</scope>
    <source>
        <strain evidence="3">Rupite</strain>
    </source>
</reference>
<gene>
    <name evidence="3" type="ORF">JX360_12205</name>
</gene>
<evidence type="ECO:0000313" key="4">
    <source>
        <dbReference type="Proteomes" id="UP000830835"/>
    </source>
</evidence>
<feature type="transmembrane region" description="Helical" evidence="1">
    <location>
        <begin position="92"/>
        <end position="118"/>
    </location>
</feature>
<proteinExistence type="predicted"/>
<evidence type="ECO:0000259" key="2">
    <source>
        <dbReference type="Pfam" id="PF25231"/>
    </source>
</evidence>
<sequence>MQNATLSPIPLLQRSLQLLNPIYTPLLILASPSFFIPIIGEIIPVLGGVLNLAYVVVGAPILGGAALLLVDQHLKQQSPVLGNSLDQAISKAVPLVLGSILLSLIVFGGSLLFVIPGIYLGVKLAFLICAIALEGQGAVEGLGYSWNLVKGRWWGVFWAFLALGLIFGIPILILSLIVGGIAAALNLGLLVAVVIGAVTTAIVPILNIFTVLLFRSLQEIQGQTA</sequence>
<accession>A0ABT0CD52</accession>
<dbReference type="RefSeq" id="WP_244351298.1">
    <property type="nucleotide sequence ID" value="NZ_JAFIRA010000033.1"/>
</dbReference>
<organism evidence="3 4">
    <name type="scientific">Thermostichus vulcanus str. 'Rupite'</name>
    <dbReference type="NCBI Taxonomy" id="2813851"/>
    <lineage>
        <taxon>Bacteria</taxon>
        <taxon>Bacillati</taxon>
        <taxon>Cyanobacteriota</taxon>
        <taxon>Cyanophyceae</taxon>
        <taxon>Thermostichales</taxon>
        <taxon>Thermostichaceae</taxon>
        <taxon>Thermostichus</taxon>
    </lineage>
</organism>
<comment type="caution">
    <text evidence="3">The sequence shown here is derived from an EMBL/GenBank/DDBJ whole genome shotgun (WGS) entry which is preliminary data.</text>
</comment>
<dbReference type="InterPro" id="IPR057169">
    <property type="entry name" value="DUF7847"/>
</dbReference>
<feature type="transmembrane region" description="Helical" evidence="1">
    <location>
        <begin position="21"/>
        <end position="40"/>
    </location>
</feature>
<evidence type="ECO:0000313" key="3">
    <source>
        <dbReference type="EMBL" id="MCJ2543659.1"/>
    </source>
</evidence>
<evidence type="ECO:0000256" key="1">
    <source>
        <dbReference type="SAM" id="Phobius"/>
    </source>
</evidence>
<feature type="transmembrane region" description="Helical" evidence="1">
    <location>
        <begin position="189"/>
        <end position="214"/>
    </location>
</feature>
<feature type="domain" description="DUF7847" evidence="2">
    <location>
        <begin position="48"/>
        <end position="210"/>
    </location>
</feature>
<dbReference type="EMBL" id="JAFIRA010000033">
    <property type="protein sequence ID" value="MCJ2543659.1"/>
    <property type="molecule type" value="Genomic_DNA"/>
</dbReference>
<feature type="transmembrane region" description="Helical" evidence="1">
    <location>
        <begin position="124"/>
        <end position="144"/>
    </location>
</feature>
<dbReference type="Proteomes" id="UP000830835">
    <property type="component" value="Unassembled WGS sequence"/>
</dbReference>
<name>A0ABT0CD52_THEVL</name>
<keyword evidence="4" id="KW-1185">Reference proteome</keyword>
<protein>
    <recommendedName>
        <fullName evidence="2">DUF7847 domain-containing protein</fullName>
    </recommendedName>
</protein>